<evidence type="ECO:0000256" key="1">
    <source>
        <dbReference type="ARBA" id="ARBA00001726"/>
    </source>
</evidence>
<keyword evidence="10" id="KW-1185">Reference proteome</keyword>
<evidence type="ECO:0000256" key="6">
    <source>
        <dbReference type="ARBA" id="ARBA00022833"/>
    </source>
</evidence>
<dbReference type="SMART" id="SM01007">
    <property type="entry name" value="Aldolase_II"/>
    <property type="match status" value="1"/>
</dbReference>
<dbReference type="Pfam" id="PF00596">
    <property type="entry name" value="Aldolase_II"/>
    <property type="match status" value="1"/>
</dbReference>
<feature type="region of interest" description="Disordered" evidence="7">
    <location>
        <begin position="212"/>
        <end position="235"/>
    </location>
</feature>
<comment type="similarity">
    <text evidence="3">Belongs to the aldolase class II family. AraD/FucA subfamily.</text>
</comment>
<dbReference type="SUPFAM" id="SSF53639">
    <property type="entry name" value="AraD/HMP-PK domain-like"/>
    <property type="match status" value="1"/>
</dbReference>
<organism evidence="9 10">
    <name type="scientific">Luedemannella flava</name>
    <dbReference type="NCBI Taxonomy" id="349316"/>
    <lineage>
        <taxon>Bacteria</taxon>
        <taxon>Bacillati</taxon>
        <taxon>Actinomycetota</taxon>
        <taxon>Actinomycetes</taxon>
        <taxon>Micromonosporales</taxon>
        <taxon>Micromonosporaceae</taxon>
        <taxon>Luedemannella</taxon>
    </lineage>
</organism>
<dbReference type="RefSeq" id="WP_344128900.1">
    <property type="nucleotide sequence ID" value="NZ_BAAALT010000053.1"/>
</dbReference>
<reference evidence="9 10" key="1">
    <citation type="journal article" date="2019" name="Int. J. Syst. Evol. Microbiol.">
        <title>The Global Catalogue of Microorganisms (GCM) 10K type strain sequencing project: providing services to taxonomists for standard genome sequencing and annotation.</title>
        <authorList>
            <consortium name="The Broad Institute Genomics Platform"/>
            <consortium name="The Broad Institute Genome Sequencing Center for Infectious Disease"/>
            <person name="Wu L."/>
            <person name="Ma J."/>
        </authorList>
    </citation>
    <scope>NUCLEOTIDE SEQUENCE [LARGE SCALE GENOMIC DNA]</scope>
    <source>
        <strain evidence="9 10">JCM 13250</strain>
    </source>
</reference>
<comment type="catalytic activity">
    <reaction evidence="1">
        <text>L-ribulose 5-phosphate = D-xylulose 5-phosphate</text>
        <dbReference type="Rhea" id="RHEA:22368"/>
        <dbReference type="ChEBI" id="CHEBI:57737"/>
        <dbReference type="ChEBI" id="CHEBI:58226"/>
        <dbReference type="EC" id="5.1.3.4"/>
    </reaction>
</comment>
<evidence type="ECO:0000256" key="2">
    <source>
        <dbReference type="ARBA" id="ARBA00001947"/>
    </source>
</evidence>
<evidence type="ECO:0000259" key="8">
    <source>
        <dbReference type="SMART" id="SM01007"/>
    </source>
</evidence>
<dbReference type="EMBL" id="BAAALT010000053">
    <property type="protein sequence ID" value="GAA1799299.1"/>
    <property type="molecule type" value="Genomic_DNA"/>
</dbReference>
<evidence type="ECO:0000256" key="5">
    <source>
        <dbReference type="ARBA" id="ARBA00022723"/>
    </source>
</evidence>
<dbReference type="InterPro" id="IPR036409">
    <property type="entry name" value="Aldolase_II/adducin_N_sf"/>
</dbReference>
<dbReference type="PANTHER" id="PTHR22789">
    <property type="entry name" value="FUCULOSE PHOSPHATE ALDOLASE"/>
    <property type="match status" value="1"/>
</dbReference>
<evidence type="ECO:0000256" key="4">
    <source>
        <dbReference type="ARBA" id="ARBA00013186"/>
    </source>
</evidence>
<keyword evidence="5" id="KW-0479">Metal-binding</keyword>
<comment type="caution">
    <text evidence="9">The sequence shown here is derived from an EMBL/GenBank/DDBJ whole genome shotgun (WGS) entry which is preliminary data.</text>
</comment>
<keyword evidence="6" id="KW-0862">Zinc</keyword>
<dbReference type="PANTHER" id="PTHR22789:SF8">
    <property type="entry name" value="L-RIBULOSE-5-PHOSPHATE 4-EPIMERASE SGBE"/>
    <property type="match status" value="1"/>
</dbReference>
<protein>
    <recommendedName>
        <fullName evidence="4">L-ribulose-5-phosphate 4-epimerase</fullName>
        <ecNumber evidence="4">5.1.3.4</ecNumber>
    </recommendedName>
</protein>
<evidence type="ECO:0000313" key="9">
    <source>
        <dbReference type="EMBL" id="GAA1799299.1"/>
    </source>
</evidence>
<dbReference type="InterPro" id="IPR050197">
    <property type="entry name" value="Aldolase_class_II_sugar_metab"/>
</dbReference>
<evidence type="ECO:0000313" key="10">
    <source>
        <dbReference type="Proteomes" id="UP001500218"/>
    </source>
</evidence>
<gene>
    <name evidence="9" type="ORF">GCM10009682_21160</name>
</gene>
<dbReference type="NCBIfam" id="NF006047">
    <property type="entry name" value="PRK08193.1"/>
    <property type="match status" value="1"/>
</dbReference>
<accession>A0ABN2LTV6</accession>
<dbReference type="InterPro" id="IPR001303">
    <property type="entry name" value="Aldolase_II/adducin_N"/>
</dbReference>
<comment type="cofactor">
    <cofactor evidence="2">
        <name>Zn(2+)</name>
        <dbReference type="ChEBI" id="CHEBI:29105"/>
    </cofactor>
</comment>
<feature type="domain" description="Class II aldolase/adducin N-terminal" evidence="8">
    <location>
        <begin position="11"/>
        <end position="201"/>
    </location>
</feature>
<evidence type="ECO:0000256" key="7">
    <source>
        <dbReference type="SAM" id="MobiDB-lite"/>
    </source>
</evidence>
<dbReference type="EC" id="5.1.3.4" evidence="4"/>
<evidence type="ECO:0000256" key="3">
    <source>
        <dbReference type="ARBA" id="ARBA00010037"/>
    </source>
</evidence>
<proteinExistence type="inferred from homology"/>
<sequence>MTHHGSKSLRQAVLRANQLIPKAGLAALTWGNVSGVDREAGLYVIKPSGVAYEDLTEDLLVPVDLATGAVLAGDLRPSVDSETHRAFYLRWPSIGGVTHTHSTNAVAFAQAALDIPVLGTTHADTFNGPVPVARQLTVEECARDYELNTGIAIIETIGDDEAALAMPVALAANHGPFTWAASAEKSTEYAIVCEAVAEMALKTLALNPAASTPRHLQERHFKRKHGPDAYYGNAR</sequence>
<dbReference type="Gene3D" id="3.40.225.10">
    <property type="entry name" value="Class II aldolase/adducin N-terminal domain"/>
    <property type="match status" value="1"/>
</dbReference>
<dbReference type="Proteomes" id="UP001500218">
    <property type="component" value="Unassembled WGS sequence"/>
</dbReference>
<name>A0ABN2LTV6_9ACTN</name>